<feature type="transmembrane region" description="Helical" evidence="1">
    <location>
        <begin position="105"/>
        <end position="126"/>
    </location>
</feature>
<evidence type="ECO:0000256" key="1">
    <source>
        <dbReference type="SAM" id="Phobius"/>
    </source>
</evidence>
<feature type="transmembrane region" description="Helical" evidence="1">
    <location>
        <begin position="146"/>
        <end position="171"/>
    </location>
</feature>
<feature type="transmembrane region" description="Helical" evidence="1">
    <location>
        <begin position="178"/>
        <end position="197"/>
    </location>
</feature>
<comment type="caution">
    <text evidence="2">The sequence shown here is derived from an EMBL/GenBank/DDBJ whole genome shotgun (WGS) entry which is preliminary data.</text>
</comment>
<dbReference type="EMBL" id="LCFI01000008">
    <property type="protein sequence ID" value="KKS90128.1"/>
    <property type="molecule type" value="Genomic_DNA"/>
</dbReference>
<evidence type="ECO:0008006" key="4">
    <source>
        <dbReference type="Google" id="ProtNLM"/>
    </source>
</evidence>
<gene>
    <name evidence="2" type="ORF">UV66_C0008G0003</name>
</gene>
<feature type="transmembrane region" description="Helical" evidence="1">
    <location>
        <begin position="272"/>
        <end position="290"/>
    </location>
</feature>
<accession>A0A0G1FTR6</accession>
<feature type="transmembrane region" description="Helical" evidence="1">
    <location>
        <begin position="338"/>
        <end position="357"/>
    </location>
</feature>
<protein>
    <recommendedName>
        <fullName evidence="4">Glycosyltransferase RgtA/B/C/D-like domain-containing protein</fullName>
    </recommendedName>
</protein>
<organism evidence="2 3">
    <name type="scientific">Candidatus Woesebacteria bacterium GW2011_GWA1_43_12</name>
    <dbReference type="NCBI Taxonomy" id="1618557"/>
    <lineage>
        <taxon>Bacteria</taxon>
        <taxon>Candidatus Woeseibacteriota</taxon>
    </lineage>
</organism>
<keyword evidence="1" id="KW-0812">Transmembrane</keyword>
<evidence type="ECO:0000313" key="3">
    <source>
        <dbReference type="Proteomes" id="UP000034669"/>
    </source>
</evidence>
<keyword evidence="1" id="KW-0472">Membrane</keyword>
<reference evidence="2 3" key="1">
    <citation type="journal article" date="2015" name="Nature">
        <title>rRNA introns, odd ribosomes, and small enigmatic genomes across a large radiation of phyla.</title>
        <authorList>
            <person name="Brown C.T."/>
            <person name="Hug L.A."/>
            <person name="Thomas B.C."/>
            <person name="Sharon I."/>
            <person name="Castelle C.J."/>
            <person name="Singh A."/>
            <person name="Wilkins M.J."/>
            <person name="Williams K.H."/>
            <person name="Banfield J.F."/>
        </authorList>
    </citation>
    <scope>NUCLEOTIDE SEQUENCE [LARGE SCALE GENOMIC DNA]</scope>
</reference>
<dbReference type="Proteomes" id="UP000034669">
    <property type="component" value="Unassembled WGS sequence"/>
</dbReference>
<proteinExistence type="predicted"/>
<feature type="transmembrane region" description="Helical" evidence="1">
    <location>
        <begin position="245"/>
        <end position="265"/>
    </location>
</feature>
<sequence length="495" mass="56433">MIFIAVLIVIALVFSPWATFATLSSGDWPFLFVENIKEFSWIPEIRYLWLAPYYQIVTKIVVQYLRVPWEITEKLFWFLPFVLLSLWSSYRLTKSALGSLIYTTNTYALMIVGGGQLGVAFAYALAPLVLKFLMETKKIMLTGLIVALQVSFDPRITALTVIAALIYYGFIGVTLRKLFFVGICVGIAGIFNLYWIVPLLNSHAPIAQQLGETTIASIKFLSFATFEQTISLVHPNWPENIFGKIYFMQPEFLVVAILAFSSLIFKPKTTKVLYFAVIALIGAFLAKGANPPFGEVYIWLFTYVPGFSLFRDPSKFYLYPVLAFSVLIPFAIQSTKKIRFFSLLFILFWSFTIREALLGQLSGTFKPTTVPHEYVRLKDFLVSQQEPFQTLWIPERQRFGFASKLHPAVDARLLTGESSISGILAWINSKDAQRELSSRNIKYIVVGYDSRGELFLTDRKYDETVYDETLDQVTKISWLHKEGEFGKIGVFEVVH</sequence>
<feature type="transmembrane region" description="Helical" evidence="1">
    <location>
        <begin position="316"/>
        <end position="332"/>
    </location>
</feature>
<name>A0A0G1FTR6_9BACT</name>
<keyword evidence="1" id="KW-1133">Transmembrane helix</keyword>
<dbReference type="AlphaFoldDB" id="A0A0G1FTR6"/>
<evidence type="ECO:0000313" key="2">
    <source>
        <dbReference type="EMBL" id="KKS90128.1"/>
    </source>
</evidence>
<feature type="transmembrane region" description="Helical" evidence="1">
    <location>
        <begin position="75"/>
        <end position="93"/>
    </location>
</feature>